<name>A0ABY7D1W4_9BASI</name>
<accession>A0ABY7D1W4</accession>
<evidence type="ECO:0000256" key="1">
    <source>
        <dbReference type="SAM" id="MobiDB-lite"/>
    </source>
</evidence>
<keyword evidence="3" id="KW-1185">Reference proteome</keyword>
<reference evidence="2" key="1">
    <citation type="submission" date="2022-10" db="EMBL/GenBank/DDBJ databases">
        <title>Puccinia triticina Genome sequencing and assembly.</title>
        <authorList>
            <person name="Li C."/>
        </authorList>
    </citation>
    <scope>NUCLEOTIDE SEQUENCE</scope>
    <source>
        <strain evidence="2">Pt15</strain>
    </source>
</reference>
<protein>
    <submittedName>
        <fullName evidence="2">Uncharacterized protein</fullName>
    </submittedName>
</protein>
<evidence type="ECO:0000313" key="2">
    <source>
        <dbReference type="EMBL" id="WAQ91113.1"/>
    </source>
</evidence>
<feature type="compositionally biased region" description="Polar residues" evidence="1">
    <location>
        <begin position="57"/>
        <end position="69"/>
    </location>
</feature>
<feature type="region of interest" description="Disordered" evidence="1">
    <location>
        <begin position="57"/>
        <end position="112"/>
    </location>
</feature>
<dbReference type="Proteomes" id="UP001164743">
    <property type="component" value="Chromosome 13A"/>
</dbReference>
<sequence length="484" mass="53739">MIDPLAWDLPCINQARITHAVNQARITHAAASHQAPQAYIASTNSTSVTTPVDAIQTDTDPTVSYTQVINDPPSATKKKSPIAKAPAAQKKRKVGSKSKGNADDPTTSNEIDSSNKILHVNCHTSFKLFALDQIKKGKSTWIPINSEESFDIVLIARPKDQATTYNDFNKLVAAQCEEVERNTAHIITDLVKLGKPVIKWSVSIPRVHGFQKGKPFRVVDKKAFNTWIETLAENKTKDAIRKDAKRTIEQAKEAKGAELIKYGKRKPDDGSGSDNNDEDGKPELDKLDSNAVKLVVRKIYATHHTNTLYDRDLPVYINPANPNRFILLTWGNIQMWAKAITQSKKGVSIESPPNNLRYETLLAKRAKVAAVNSTLTQQYTCHSGACHDLHQHLAQLPLSSDGPQLAPSAGIQDYVNFIGGLREADKVIDILIENNMTNYKSFRSPNLDCNYLIKELHLTVEVVTQLCDYVGKFEKHLAKQQASF</sequence>
<proteinExistence type="predicted"/>
<gene>
    <name evidence="2" type="ORF">PtA15_13A514</name>
</gene>
<evidence type="ECO:0000313" key="3">
    <source>
        <dbReference type="Proteomes" id="UP001164743"/>
    </source>
</evidence>
<dbReference type="RefSeq" id="XP_053026668.1">
    <property type="nucleotide sequence ID" value="XM_053162720.1"/>
</dbReference>
<dbReference type="EMBL" id="CP110433">
    <property type="protein sequence ID" value="WAQ91113.1"/>
    <property type="molecule type" value="Genomic_DNA"/>
</dbReference>
<organism evidence="2 3">
    <name type="scientific">Puccinia triticina</name>
    <dbReference type="NCBI Taxonomy" id="208348"/>
    <lineage>
        <taxon>Eukaryota</taxon>
        <taxon>Fungi</taxon>
        <taxon>Dikarya</taxon>
        <taxon>Basidiomycota</taxon>
        <taxon>Pucciniomycotina</taxon>
        <taxon>Pucciniomycetes</taxon>
        <taxon>Pucciniales</taxon>
        <taxon>Pucciniaceae</taxon>
        <taxon>Puccinia</taxon>
    </lineage>
</organism>
<dbReference type="GeneID" id="77803615"/>
<feature type="region of interest" description="Disordered" evidence="1">
    <location>
        <begin position="259"/>
        <end position="285"/>
    </location>
</feature>